<dbReference type="AlphaFoldDB" id="A0ABD2AC20"/>
<sequence>MLTTRKSNTLQILHRLQRESARETGVPYPRAAGTLCFTFPAETLLMALAPAVSTYLPTPSPYVYHHRHHRTTTTFTPNTTNI</sequence>
<dbReference type="EMBL" id="JAUDFV010000152">
    <property type="protein sequence ID" value="KAL2717907.1"/>
    <property type="molecule type" value="Genomic_DNA"/>
</dbReference>
<evidence type="ECO:0000313" key="2">
    <source>
        <dbReference type="Proteomes" id="UP001607302"/>
    </source>
</evidence>
<dbReference type="Proteomes" id="UP001607302">
    <property type="component" value="Unassembled WGS sequence"/>
</dbReference>
<proteinExistence type="predicted"/>
<keyword evidence="2" id="KW-1185">Reference proteome</keyword>
<organism evidence="1 2">
    <name type="scientific">Vespula squamosa</name>
    <name type="common">Southern yellow jacket</name>
    <name type="synonym">Wasp</name>
    <dbReference type="NCBI Taxonomy" id="30214"/>
    <lineage>
        <taxon>Eukaryota</taxon>
        <taxon>Metazoa</taxon>
        <taxon>Ecdysozoa</taxon>
        <taxon>Arthropoda</taxon>
        <taxon>Hexapoda</taxon>
        <taxon>Insecta</taxon>
        <taxon>Pterygota</taxon>
        <taxon>Neoptera</taxon>
        <taxon>Endopterygota</taxon>
        <taxon>Hymenoptera</taxon>
        <taxon>Apocrita</taxon>
        <taxon>Aculeata</taxon>
        <taxon>Vespoidea</taxon>
        <taxon>Vespidae</taxon>
        <taxon>Vespinae</taxon>
        <taxon>Vespula</taxon>
    </lineage>
</organism>
<gene>
    <name evidence="1" type="ORF">V1478_011783</name>
</gene>
<reference evidence="1 2" key="1">
    <citation type="journal article" date="2024" name="Ann. Entomol. Soc. Am.">
        <title>Genomic analyses of the southern and eastern yellowjacket wasps (Hymenoptera: Vespidae) reveal evolutionary signatures of social life.</title>
        <authorList>
            <person name="Catto M.A."/>
            <person name="Caine P.B."/>
            <person name="Orr S.E."/>
            <person name="Hunt B.G."/>
            <person name="Goodisman M.A.D."/>
        </authorList>
    </citation>
    <scope>NUCLEOTIDE SEQUENCE [LARGE SCALE GENOMIC DNA]</scope>
    <source>
        <strain evidence="1">233</strain>
        <tissue evidence="1">Head and thorax</tissue>
    </source>
</reference>
<evidence type="ECO:0000313" key="1">
    <source>
        <dbReference type="EMBL" id="KAL2717907.1"/>
    </source>
</evidence>
<name>A0ABD2AC20_VESSQ</name>
<comment type="caution">
    <text evidence="1">The sequence shown here is derived from an EMBL/GenBank/DDBJ whole genome shotgun (WGS) entry which is preliminary data.</text>
</comment>
<accession>A0ABD2AC20</accession>
<protein>
    <submittedName>
        <fullName evidence="1">Uncharacterized protein</fullName>
    </submittedName>
</protein>